<feature type="transmembrane region" description="Helical" evidence="1">
    <location>
        <begin position="6"/>
        <end position="27"/>
    </location>
</feature>
<dbReference type="GeneID" id="24874756"/>
<dbReference type="KEGG" id="tah:SU86_009285"/>
<dbReference type="Proteomes" id="UP000266745">
    <property type="component" value="Chromosome"/>
</dbReference>
<proteinExistence type="predicted"/>
<keyword evidence="3" id="KW-1185">Reference proteome</keyword>
<evidence type="ECO:0000313" key="2">
    <source>
        <dbReference type="EMBL" id="AJZ76514.1"/>
    </source>
</evidence>
<sequence>MNSNSPVIVTGIGVAIILVAITISATMHQSPETDTFQIISVGPIWNTNSWVCTSDSDFIVDGTLRGLAGSLLEVDISNAGAQSLFGLEEGQLETFRVGAEGGNHITITRTGMVTGFITLQTSPNAQASCVPA</sequence>
<dbReference type="EMBL" id="CP011097">
    <property type="protein sequence ID" value="AJZ76514.1"/>
    <property type="molecule type" value="Genomic_DNA"/>
</dbReference>
<dbReference type="AlphaFoldDB" id="A0A3G1B312"/>
<dbReference type="OrthoDB" id="382090at2157"/>
<evidence type="ECO:0000256" key="1">
    <source>
        <dbReference type="SAM" id="Phobius"/>
    </source>
</evidence>
<name>A0A3G1B312_9ARCH</name>
<dbReference type="RefSeq" id="WP_048187353.1">
    <property type="nucleotide sequence ID" value="NZ_CP011097.1"/>
</dbReference>
<keyword evidence="1" id="KW-0812">Transmembrane</keyword>
<accession>A0A3G1B312</accession>
<evidence type="ECO:0000313" key="3">
    <source>
        <dbReference type="Proteomes" id="UP000266745"/>
    </source>
</evidence>
<keyword evidence="1" id="KW-1133">Transmembrane helix</keyword>
<organism evidence="2 3">
    <name type="scientific">Candidatus Nitrosotenuis cloacae</name>
    <dbReference type="NCBI Taxonomy" id="1603555"/>
    <lineage>
        <taxon>Archaea</taxon>
        <taxon>Nitrososphaerota</taxon>
        <taxon>Candidatus Nitrosotenuis</taxon>
    </lineage>
</organism>
<protein>
    <submittedName>
        <fullName evidence="2">Uncharacterized protein</fullName>
    </submittedName>
</protein>
<keyword evidence="1" id="KW-0472">Membrane</keyword>
<reference evidence="2 3" key="1">
    <citation type="journal article" date="2016" name="Sci. Rep.">
        <title>A novel ammonia-oxidizing archaeon from wastewater treatment plant: Its enrichment, physiological and genomic characteristics.</title>
        <authorList>
            <person name="Li Y."/>
            <person name="Ding K."/>
            <person name="Wen X."/>
            <person name="Zhang B."/>
            <person name="Shen B."/>
            <person name="Yang Y."/>
        </authorList>
    </citation>
    <scope>NUCLEOTIDE SEQUENCE [LARGE SCALE GENOMIC DNA]</scope>
    <source>
        <strain evidence="2 3">SAT1</strain>
    </source>
</reference>
<gene>
    <name evidence="2" type="ORF">SU86_009285</name>
</gene>